<reference evidence="1" key="2">
    <citation type="journal article" date="2015" name="Data Brief">
        <title>Shoot transcriptome of the giant reed, Arundo donax.</title>
        <authorList>
            <person name="Barrero R.A."/>
            <person name="Guerrero F.D."/>
            <person name="Moolhuijzen P."/>
            <person name="Goolsby J.A."/>
            <person name="Tidwell J."/>
            <person name="Bellgard S.E."/>
            <person name="Bellgard M.I."/>
        </authorList>
    </citation>
    <scope>NUCLEOTIDE SEQUENCE</scope>
    <source>
        <tissue evidence="1">Shoot tissue taken approximately 20 cm above the soil surface</tissue>
    </source>
</reference>
<accession>A0A0A9H8R9</accession>
<proteinExistence type="predicted"/>
<organism evidence="1">
    <name type="scientific">Arundo donax</name>
    <name type="common">Giant reed</name>
    <name type="synonym">Donax arundinaceus</name>
    <dbReference type="NCBI Taxonomy" id="35708"/>
    <lineage>
        <taxon>Eukaryota</taxon>
        <taxon>Viridiplantae</taxon>
        <taxon>Streptophyta</taxon>
        <taxon>Embryophyta</taxon>
        <taxon>Tracheophyta</taxon>
        <taxon>Spermatophyta</taxon>
        <taxon>Magnoliopsida</taxon>
        <taxon>Liliopsida</taxon>
        <taxon>Poales</taxon>
        <taxon>Poaceae</taxon>
        <taxon>PACMAD clade</taxon>
        <taxon>Arundinoideae</taxon>
        <taxon>Arundineae</taxon>
        <taxon>Arundo</taxon>
    </lineage>
</organism>
<sequence>MSANTQTTSTRSPVIFSRVLLQSA</sequence>
<name>A0A0A9H8R9_ARUDO</name>
<evidence type="ECO:0000313" key="1">
    <source>
        <dbReference type="EMBL" id="JAE31251.1"/>
    </source>
</evidence>
<dbReference type="EMBL" id="GBRH01166645">
    <property type="protein sequence ID" value="JAE31251.1"/>
    <property type="molecule type" value="Transcribed_RNA"/>
</dbReference>
<dbReference type="AlphaFoldDB" id="A0A0A9H8R9"/>
<reference evidence="1" key="1">
    <citation type="submission" date="2014-09" db="EMBL/GenBank/DDBJ databases">
        <authorList>
            <person name="Magalhaes I.L.F."/>
            <person name="Oliveira U."/>
            <person name="Santos F.R."/>
            <person name="Vidigal T.H.D.A."/>
            <person name="Brescovit A.D."/>
            <person name="Santos A.J."/>
        </authorList>
    </citation>
    <scope>NUCLEOTIDE SEQUENCE</scope>
    <source>
        <tissue evidence="1">Shoot tissue taken approximately 20 cm above the soil surface</tissue>
    </source>
</reference>
<protein>
    <submittedName>
        <fullName evidence="1">Uncharacterized protein</fullName>
    </submittedName>
</protein>